<evidence type="ECO:0000259" key="9">
    <source>
        <dbReference type="Pfam" id="PF21082"/>
    </source>
</evidence>
<dbReference type="EMBL" id="JAPDPJ010000032">
    <property type="protein sequence ID" value="MCW3787558.1"/>
    <property type="molecule type" value="Genomic_DNA"/>
</dbReference>
<dbReference type="InterPro" id="IPR023408">
    <property type="entry name" value="MscS_beta-dom_sf"/>
</dbReference>
<dbReference type="Proteomes" id="UP001209229">
    <property type="component" value="Unassembled WGS sequence"/>
</dbReference>
<dbReference type="SUPFAM" id="SSF50182">
    <property type="entry name" value="Sm-like ribonucleoproteins"/>
    <property type="match status" value="1"/>
</dbReference>
<accession>A0AAE3SFL2</accession>
<dbReference type="Gene3D" id="3.30.70.100">
    <property type="match status" value="1"/>
</dbReference>
<keyword evidence="4 7" id="KW-0812">Transmembrane</keyword>
<dbReference type="InterPro" id="IPR049278">
    <property type="entry name" value="MS_channel_C"/>
</dbReference>
<comment type="similarity">
    <text evidence="2">Belongs to the MscS (TC 1.A.23) family.</text>
</comment>
<dbReference type="InterPro" id="IPR010920">
    <property type="entry name" value="LSM_dom_sf"/>
</dbReference>
<dbReference type="GO" id="GO:0005886">
    <property type="term" value="C:plasma membrane"/>
    <property type="evidence" value="ECO:0007669"/>
    <property type="project" value="UniProtKB-SubCell"/>
</dbReference>
<feature type="domain" description="Mechanosensitive ion channel MscS C-terminal" evidence="9">
    <location>
        <begin position="174"/>
        <end position="264"/>
    </location>
</feature>
<dbReference type="InterPro" id="IPR006685">
    <property type="entry name" value="MscS_channel_2nd"/>
</dbReference>
<dbReference type="PANTHER" id="PTHR30221">
    <property type="entry name" value="SMALL-CONDUCTANCE MECHANOSENSITIVE CHANNEL"/>
    <property type="match status" value="1"/>
</dbReference>
<feature type="transmembrane region" description="Helical" evidence="7">
    <location>
        <begin position="6"/>
        <end position="28"/>
    </location>
</feature>
<reference evidence="10" key="1">
    <citation type="submission" date="2022-10" db="EMBL/GenBank/DDBJ databases">
        <authorList>
            <person name="Yu W.X."/>
        </authorList>
    </citation>
    <scope>NUCLEOTIDE SEQUENCE</scope>
    <source>
        <strain evidence="10">AAT</strain>
    </source>
</reference>
<gene>
    <name evidence="10" type="ORF">OM075_13875</name>
</gene>
<keyword evidence="6 7" id="KW-0472">Membrane</keyword>
<sequence length="277" mass="31516">MMDLYYWIKVVSIIAGVYLITFTTRKIIGLFIKRQSLKVNVDPTNFSFLKNSISFIIYTAGLIAIFYITPPLNSVAKALFASAGILAAIIGFASQKAFSNIISGIFILIFRPFRVKDVIEVGALNKGVVEEITLRHTIIRNYENRRIIIPNSIISEETIINSNIIEEKIKKFIEFDVSYESDLDLAKQIIKEEAENHPLLMDNRSEEDKSNDVPKVVIRVIRLGEYSITIRAYVWAKNNDDAFVIACDMNESVKKRFDATGIEIPYPHRTIVTKKSN</sequence>
<dbReference type="InterPro" id="IPR011014">
    <property type="entry name" value="MscS_channel_TM-2"/>
</dbReference>
<evidence type="ECO:0000259" key="8">
    <source>
        <dbReference type="Pfam" id="PF00924"/>
    </source>
</evidence>
<evidence type="ECO:0000256" key="7">
    <source>
        <dbReference type="SAM" id="Phobius"/>
    </source>
</evidence>
<evidence type="ECO:0000256" key="5">
    <source>
        <dbReference type="ARBA" id="ARBA00022989"/>
    </source>
</evidence>
<dbReference type="Pfam" id="PF00924">
    <property type="entry name" value="MS_channel_2nd"/>
    <property type="match status" value="1"/>
</dbReference>
<evidence type="ECO:0000313" key="10">
    <source>
        <dbReference type="EMBL" id="MCW3787558.1"/>
    </source>
</evidence>
<evidence type="ECO:0000256" key="2">
    <source>
        <dbReference type="ARBA" id="ARBA00008017"/>
    </source>
</evidence>
<feature type="transmembrane region" description="Helical" evidence="7">
    <location>
        <begin position="48"/>
        <end position="68"/>
    </location>
</feature>
<dbReference type="AlphaFoldDB" id="A0AAE3SFL2"/>
<name>A0AAE3SFL2_9BACT</name>
<dbReference type="GO" id="GO:0008381">
    <property type="term" value="F:mechanosensitive monoatomic ion channel activity"/>
    <property type="evidence" value="ECO:0007669"/>
    <property type="project" value="InterPro"/>
</dbReference>
<dbReference type="Pfam" id="PF21082">
    <property type="entry name" value="MS_channel_3rd"/>
    <property type="match status" value="1"/>
</dbReference>
<dbReference type="SUPFAM" id="SSF82861">
    <property type="entry name" value="Mechanosensitive channel protein MscS (YggB), transmembrane region"/>
    <property type="match status" value="1"/>
</dbReference>
<organism evidence="10 11">
    <name type="scientific">Plebeiibacterium sediminum</name>
    <dbReference type="NCBI Taxonomy" id="2992112"/>
    <lineage>
        <taxon>Bacteria</taxon>
        <taxon>Pseudomonadati</taxon>
        <taxon>Bacteroidota</taxon>
        <taxon>Bacteroidia</taxon>
        <taxon>Marinilabiliales</taxon>
        <taxon>Marinilabiliaceae</taxon>
        <taxon>Plebeiibacterium</taxon>
    </lineage>
</organism>
<dbReference type="RefSeq" id="WP_301191123.1">
    <property type="nucleotide sequence ID" value="NZ_JAPDPJ010000032.1"/>
</dbReference>
<dbReference type="PANTHER" id="PTHR30221:SF1">
    <property type="entry name" value="SMALL-CONDUCTANCE MECHANOSENSITIVE CHANNEL"/>
    <property type="match status" value="1"/>
</dbReference>
<dbReference type="SUPFAM" id="SSF82689">
    <property type="entry name" value="Mechanosensitive channel protein MscS (YggB), C-terminal domain"/>
    <property type="match status" value="1"/>
</dbReference>
<protein>
    <submittedName>
        <fullName evidence="10">Mechanosensitive ion channel family protein</fullName>
    </submittedName>
</protein>
<dbReference type="InterPro" id="IPR011066">
    <property type="entry name" value="MscS_channel_C_sf"/>
</dbReference>
<feature type="domain" description="Mechanosensitive ion channel MscS" evidence="8">
    <location>
        <begin position="97"/>
        <end position="163"/>
    </location>
</feature>
<dbReference type="InterPro" id="IPR045275">
    <property type="entry name" value="MscS_archaea/bacteria_type"/>
</dbReference>
<comment type="caution">
    <text evidence="10">The sequence shown here is derived from an EMBL/GenBank/DDBJ whole genome shotgun (WGS) entry which is preliminary data.</text>
</comment>
<evidence type="ECO:0000256" key="3">
    <source>
        <dbReference type="ARBA" id="ARBA00022475"/>
    </source>
</evidence>
<evidence type="ECO:0000256" key="1">
    <source>
        <dbReference type="ARBA" id="ARBA00004651"/>
    </source>
</evidence>
<proteinExistence type="inferred from homology"/>
<evidence type="ECO:0000256" key="4">
    <source>
        <dbReference type="ARBA" id="ARBA00022692"/>
    </source>
</evidence>
<keyword evidence="3" id="KW-1003">Cell membrane</keyword>
<evidence type="ECO:0000313" key="11">
    <source>
        <dbReference type="Proteomes" id="UP001209229"/>
    </source>
</evidence>
<keyword evidence="11" id="KW-1185">Reference proteome</keyword>
<keyword evidence="5 7" id="KW-1133">Transmembrane helix</keyword>
<dbReference type="Gene3D" id="1.10.287.1260">
    <property type="match status" value="1"/>
</dbReference>
<comment type="subcellular location">
    <subcellularLocation>
        <location evidence="1">Cell membrane</location>
        <topology evidence="1">Multi-pass membrane protein</topology>
    </subcellularLocation>
</comment>
<dbReference type="Gene3D" id="2.30.30.60">
    <property type="match status" value="1"/>
</dbReference>
<evidence type="ECO:0000256" key="6">
    <source>
        <dbReference type="ARBA" id="ARBA00023136"/>
    </source>
</evidence>